<dbReference type="OrthoDB" id="458740at2"/>
<evidence type="ECO:0000313" key="3">
    <source>
        <dbReference type="EMBL" id="VEP13151.1"/>
    </source>
</evidence>
<proteinExistence type="predicted"/>
<accession>A0A563VP09</accession>
<evidence type="ECO:0000259" key="2">
    <source>
        <dbReference type="Pfam" id="PF04536"/>
    </source>
</evidence>
<protein>
    <recommendedName>
        <fullName evidence="2">TPM domain-containing protein</fullName>
    </recommendedName>
</protein>
<dbReference type="InterPro" id="IPR007621">
    <property type="entry name" value="TPM_dom"/>
</dbReference>
<gene>
    <name evidence="3" type="ORF">H1P_1860009</name>
</gene>
<dbReference type="PANTHER" id="PTHR30373:SF2">
    <property type="entry name" value="UPF0603 PROTEIN YGCG"/>
    <property type="match status" value="1"/>
</dbReference>
<keyword evidence="1" id="KW-1133">Transmembrane helix</keyword>
<name>A0A563VP09_9CYAN</name>
<dbReference type="RefSeq" id="WP_144871390.1">
    <property type="nucleotide sequence ID" value="NZ_LR213936.1"/>
</dbReference>
<keyword evidence="1" id="KW-0472">Membrane</keyword>
<dbReference type="AlphaFoldDB" id="A0A563VP09"/>
<feature type="domain" description="TPM" evidence="2">
    <location>
        <begin position="54"/>
        <end position="179"/>
    </location>
</feature>
<dbReference type="Pfam" id="PF04536">
    <property type="entry name" value="TPM_phosphatase"/>
    <property type="match status" value="1"/>
</dbReference>
<dbReference type="NCBIfam" id="NF047379">
    <property type="entry name" value="photo_II_Psb32"/>
    <property type="match status" value="1"/>
</dbReference>
<dbReference type="Proteomes" id="UP000320055">
    <property type="component" value="Unassembled WGS sequence"/>
</dbReference>
<dbReference type="PANTHER" id="PTHR30373">
    <property type="entry name" value="UPF0603 PROTEIN YGCG"/>
    <property type="match status" value="1"/>
</dbReference>
<sequence length="237" mass="26221">MKQDLSRIEPSQFHLKNLLISVFAIALLSFGLVFPALATGVYDLPSPNTEDIWVVDQAKEVSLATQGKLSNQFEELATETGQEIRMVAIRRLDYGETINSLADELFTSWYPDVEAQANQTLLVMDTLTNTTAIRTGEEAAKLVEPEIATSIIQDTVGYNLRTGNKYNQALLDASVRLVAVLSGEVDPGPPIIEENIQVEGTFTKAEDTDAGFAWTWVIVLLVLATVVPMVTYFWYVM</sequence>
<reference evidence="3 4" key="1">
    <citation type="submission" date="2019-01" db="EMBL/GenBank/DDBJ databases">
        <authorList>
            <person name="Brito A."/>
        </authorList>
    </citation>
    <scope>NUCLEOTIDE SEQUENCE [LARGE SCALE GENOMIC DNA]</scope>
    <source>
        <strain evidence="3">1</strain>
    </source>
</reference>
<keyword evidence="1" id="KW-0812">Transmembrane</keyword>
<dbReference type="Gene3D" id="3.10.310.50">
    <property type="match status" value="1"/>
</dbReference>
<dbReference type="EMBL" id="CAACVJ010000097">
    <property type="protein sequence ID" value="VEP13151.1"/>
    <property type="molecule type" value="Genomic_DNA"/>
</dbReference>
<evidence type="ECO:0000256" key="1">
    <source>
        <dbReference type="SAM" id="Phobius"/>
    </source>
</evidence>
<evidence type="ECO:0000313" key="4">
    <source>
        <dbReference type="Proteomes" id="UP000320055"/>
    </source>
</evidence>
<feature type="transmembrane region" description="Helical" evidence="1">
    <location>
        <begin position="213"/>
        <end position="235"/>
    </location>
</feature>
<keyword evidence="4" id="KW-1185">Reference proteome</keyword>
<organism evidence="3 4">
    <name type="scientific">Hyella patelloides LEGE 07179</name>
    <dbReference type="NCBI Taxonomy" id="945734"/>
    <lineage>
        <taxon>Bacteria</taxon>
        <taxon>Bacillati</taxon>
        <taxon>Cyanobacteriota</taxon>
        <taxon>Cyanophyceae</taxon>
        <taxon>Pleurocapsales</taxon>
        <taxon>Hyellaceae</taxon>
        <taxon>Hyella</taxon>
    </lineage>
</organism>